<reference evidence="1 2" key="1">
    <citation type="submission" date="2021-06" db="EMBL/GenBank/DDBJ databases">
        <title>Caerostris extrusa draft genome.</title>
        <authorList>
            <person name="Kono N."/>
            <person name="Arakawa K."/>
        </authorList>
    </citation>
    <scope>NUCLEOTIDE SEQUENCE [LARGE SCALE GENOMIC DNA]</scope>
</reference>
<dbReference type="AlphaFoldDB" id="A0AAV4R9W3"/>
<dbReference type="EMBL" id="BPLR01007437">
    <property type="protein sequence ID" value="GIY16893.1"/>
    <property type="molecule type" value="Genomic_DNA"/>
</dbReference>
<evidence type="ECO:0000313" key="2">
    <source>
        <dbReference type="Proteomes" id="UP001054945"/>
    </source>
</evidence>
<keyword evidence="2" id="KW-1185">Reference proteome</keyword>
<organism evidence="1 2">
    <name type="scientific">Caerostris extrusa</name>
    <name type="common">Bark spider</name>
    <name type="synonym">Caerostris bankana</name>
    <dbReference type="NCBI Taxonomy" id="172846"/>
    <lineage>
        <taxon>Eukaryota</taxon>
        <taxon>Metazoa</taxon>
        <taxon>Ecdysozoa</taxon>
        <taxon>Arthropoda</taxon>
        <taxon>Chelicerata</taxon>
        <taxon>Arachnida</taxon>
        <taxon>Araneae</taxon>
        <taxon>Araneomorphae</taxon>
        <taxon>Entelegynae</taxon>
        <taxon>Araneoidea</taxon>
        <taxon>Araneidae</taxon>
        <taxon>Caerostris</taxon>
    </lineage>
</organism>
<name>A0AAV4R9W3_CAEEX</name>
<sequence>MLRWGDGSPKKNTNIFAGYLGRERKPCCRVGTIRRIWNPMGCRGVWGRGGSVKKGFCRGIRHADLTRVGEDLTRKGEGRSKLRKLKRYRHKGEWGRGVHGMLCRPSRRYIKVFV</sequence>
<proteinExistence type="predicted"/>
<gene>
    <name evidence="1" type="ORF">CEXT_702041</name>
</gene>
<accession>A0AAV4R9W3</accession>
<evidence type="ECO:0000313" key="1">
    <source>
        <dbReference type="EMBL" id="GIY16893.1"/>
    </source>
</evidence>
<protein>
    <submittedName>
        <fullName evidence="1">Uncharacterized protein</fullName>
    </submittedName>
</protein>
<comment type="caution">
    <text evidence="1">The sequence shown here is derived from an EMBL/GenBank/DDBJ whole genome shotgun (WGS) entry which is preliminary data.</text>
</comment>
<dbReference type="Proteomes" id="UP001054945">
    <property type="component" value="Unassembled WGS sequence"/>
</dbReference>